<dbReference type="AlphaFoldDB" id="A0A4R2Q1W1"/>
<dbReference type="InterPro" id="IPR009000">
    <property type="entry name" value="Transl_B-barrel_sf"/>
</dbReference>
<evidence type="ECO:0000256" key="4">
    <source>
        <dbReference type="ARBA" id="ARBA00022917"/>
    </source>
</evidence>
<dbReference type="InterPro" id="IPR050055">
    <property type="entry name" value="EF-Tu_GTPase"/>
</dbReference>
<comment type="subcellular location">
    <subcellularLocation>
        <location evidence="1">Cytoplasm</location>
    </subcellularLocation>
</comment>
<evidence type="ECO:0000256" key="3">
    <source>
        <dbReference type="ARBA" id="ARBA00022490"/>
    </source>
</evidence>
<dbReference type="CDD" id="cd04171">
    <property type="entry name" value="SelB"/>
    <property type="match status" value="1"/>
</dbReference>
<dbReference type="InterPro" id="IPR036390">
    <property type="entry name" value="WH_DNA-bd_sf"/>
</dbReference>
<feature type="domain" description="Tr-type G" evidence="8">
    <location>
        <begin position="1"/>
        <end position="169"/>
    </location>
</feature>
<accession>A0A4R2Q1W1</accession>
<dbReference type="GO" id="GO:0005829">
    <property type="term" value="C:cytosol"/>
    <property type="evidence" value="ECO:0007669"/>
    <property type="project" value="TreeGrafter"/>
</dbReference>
<comment type="function">
    <text evidence="6">Translation factor necessary for the incorporation of selenocysteine into proteins. It probably replaces EF-Tu for the insertion of selenocysteine directed by the UGA codon. SelB binds GTP and GDP.</text>
</comment>
<keyword evidence="5" id="KW-0547">Nucleotide-binding</keyword>
<evidence type="ECO:0000256" key="1">
    <source>
        <dbReference type="ARBA" id="ARBA00004496"/>
    </source>
</evidence>
<dbReference type="GO" id="GO:0003746">
    <property type="term" value="F:translation elongation factor activity"/>
    <property type="evidence" value="ECO:0007669"/>
    <property type="project" value="UniProtKB-KW"/>
</dbReference>
<protein>
    <recommendedName>
        <fullName evidence="2">Selenocysteine-specific elongation factor</fullName>
    </recommendedName>
    <alternativeName>
        <fullName evidence="7">SelB translation factor</fullName>
    </alternativeName>
</protein>
<dbReference type="PANTHER" id="PTHR43721:SF22">
    <property type="entry name" value="ELONGATION FACTOR TU, MITOCHONDRIAL"/>
    <property type="match status" value="1"/>
</dbReference>
<evidence type="ECO:0000313" key="9">
    <source>
        <dbReference type="EMBL" id="TCP42633.1"/>
    </source>
</evidence>
<dbReference type="GO" id="GO:0005525">
    <property type="term" value="F:GTP binding"/>
    <property type="evidence" value="ECO:0007669"/>
    <property type="project" value="UniProtKB-KW"/>
</dbReference>
<proteinExistence type="predicted"/>
<dbReference type="GO" id="GO:0001514">
    <property type="term" value="P:selenocysteine incorporation"/>
    <property type="evidence" value="ECO:0007669"/>
    <property type="project" value="InterPro"/>
</dbReference>
<comment type="caution">
    <text evidence="9">The sequence shown here is derived from an EMBL/GenBank/DDBJ whole genome shotgun (WGS) entry which is preliminary data.</text>
</comment>
<dbReference type="Proteomes" id="UP000294911">
    <property type="component" value="Unassembled WGS sequence"/>
</dbReference>
<reference evidence="9 10" key="1">
    <citation type="submission" date="2019-03" db="EMBL/GenBank/DDBJ databases">
        <title>Genomic Encyclopedia of Type Strains, Phase IV (KMG-IV): sequencing the most valuable type-strain genomes for metagenomic binning, comparative biology and taxonomic classification.</title>
        <authorList>
            <person name="Goeker M."/>
        </authorList>
    </citation>
    <scope>NUCLEOTIDE SEQUENCE [LARGE SCALE GENOMIC DNA]</scope>
    <source>
        <strain evidence="9 10">DSM 45765</strain>
    </source>
</reference>
<keyword evidence="5" id="KW-0342">GTP-binding</keyword>
<dbReference type="EMBL" id="SLXQ01000023">
    <property type="protein sequence ID" value="TCP42633.1"/>
    <property type="molecule type" value="Genomic_DNA"/>
</dbReference>
<evidence type="ECO:0000256" key="6">
    <source>
        <dbReference type="ARBA" id="ARBA00025526"/>
    </source>
</evidence>
<dbReference type="OrthoDB" id="9803139at2"/>
<keyword evidence="3" id="KW-0963">Cytoplasm</keyword>
<dbReference type="GO" id="GO:0003723">
    <property type="term" value="F:RNA binding"/>
    <property type="evidence" value="ECO:0007669"/>
    <property type="project" value="InterPro"/>
</dbReference>
<evidence type="ECO:0000256" key="2">
    <source>
        <dbReference type="ARBA" id="ARBA00015953"/>
    </source>
</evidence>
<organism evidence="9 10">
    <name type="scientific">Tamaricihabitans halophyticus</name>
    <dbReference type="NCBI Taxonomy" id="1262583"/>
    <lineage>
        <taxon>Bacteria</taxon>
        <taxon>Bacillati</taxon>
        <taxon>Actinomycetota</taxon>
        <taxon>Actinomycetes</taxon>
        <taxon>Pseudonocardiales</taxon>
        <taxon>Pseudonocardiaceae</taxon>
        <taxon>Tamaricihabitans</taxon>
    </lineage>
</organism>
<keyword evidence="9" id="KW-0251">Elongation factor</keyword>
<dbReference type="Pfam" id="PF00009">
    <property type="entry name" value="GTP_EFTU"/>
    <property type="match status" value="1"/>
</dbReference>
<dbReference type="PROSITE" id="PS51722">
    <property type="entry name" value="G_TR_2"/>
    <property type="match status" value="1"/>
</dbReference>
<keyword evidence="4" id="KW-0648">Protein biosynthesis</keyword>
<dbReference type="Pfam" id="PF03144">
    <property type="entry name" value="GTP_EFTU_D2"/>
    <property type="match status" value="1"/>
</dbReference>
<sequence>MHVVATAGHVDHGKSTLVRQLTGMEPDRLAEERDRGLTIELGFAWTRLADTRLAFVDVPGHHRFVSTMLAGLGPVPAVMMVVAADEGWMPQSQEHLDALHALGVQHGLLVVTKSDRADPAPAMADAATRLAATSLGTVPAVAVSGRTSAGLPELRRALADVVAGLPGPDLDADVRLWVDRAFTVRGAGTVVTGTLAAGTIRAGDVLAVSGAEREVRVRGLHTLGQPTTTAAAVARVALNLQGIEATSISRGDAVLTPRRWTRADVVDVRVRRAQAGELNREQVLHTGSAAVPVRVRALGSDSARLRLHRPLPLRVGDGGLLRDPGLHLISAGIEVLDIDPPSLSRRGAGAARAAELRGADAAALSISLIRRRRFVRADELAVAGLPPAGRLVSGWAVDGAVWEELIDAARDRVDQWHRVDPVAAGAPVQALRRELAVPSTEIMLAVLREGGLVVDGGIARHGGQQLPARVIQGLDALDAHLAERPFQAPDAGQLNRWGLGARELAAAERLGRLTRITDHVVLGAEALAAATTVLRTIPQPFTVSQARVALNTTRRVAIPLLERLDSAGFTRKRPDDTRVAPPET</sequence>
<dbReference type="Gene3D" id="2.40.30.10">
    <property type="entry name" value="Translation factors"/>
    <property type="match status" value="1"/>
</dbReference>
<dbReference type="SUPFAM" id="SSF50447">
    <property type="entry name" value="Translation proteins"/>
    <property type="match status" value="1"/>
</dbReference>
<dbReference type="InterPro" id="IPR027417">
    <property type="entry name" value="P-loop_NTPase"/>
</dbReference>
<dbReference type="InterPro" id="IPR004535">
    <property type="entry name" value="Transl_elong_SelB"/>
</dbReference>
<dbReference type="InterPro" id="IPR000795">
    <property type="entry name" value="T_Tr_GTP-bd_dom"/>
</dbReference>
<dbReference type="InterPro" id="IPR036388">
    <property type="entry name" value="WH-like_DNA-bd_sf"/>
</dbReference>
<dbReference type="RefSeq" id="WP_132880837.1">
    <property type="nucleotide sequence ID" value="NZ_SLXQ01000023.1"/>
</dbReference>
<evidence type="ECO:0000313" key="10">
    <source>
        <dbReference type="Proteomes" id="UP000294911"/>
    </source>
</evidence>
<evidence type="ECO:0000259" key="8">
    <source>
        <dbReference type="PROSITE" id="PS51722"/>
    </source>
</evidence>
<gene>
    <name evidence="9" type="ORF">EV191_12333</name>
</gene>
<dbReference type="Pfam" id="PF09107">
    <property type="entry name" value="WHD_3rd_SelB"/>
    <property type="match status" value="1"/>
</dbReference>
<keyword evidence="10" id="KW-1185">Reference proteome</keyword>
<dbReference type="InterPro" id="IPR004161">
    <property type="entry name" value="EFTu-like_2"/>
</dbReference>
<evidence type="ECO:0000256" key="5">
    <source>
        <dbReference type="ARBA" id="ARBA00023134"/>
    </source>
</evidence>
<dbReference type="PANTHER" id="PTHR43721">
    <property type="entry name" value="ELONGATION FACTOR TU-RELATED"/>
    <property type="match status" value="1"/>
</dbReference>
<dbReference type="SUPFAM" id="SSF46785">
    <property type="entry name" value="Winged helix' DNA-binding domain"/>
    <property type="match status" value="1"/>
</dbReference>
<dbReference type="Gene3D" id="1.10.10.10">
    <property type="entry name" value="Winged helix-like DNA-binding domain superfamily/Winged helix DNA-binding domain"/>
    <property type="match status" value="1"/>
</dbReference>
<name>A0A4R2Q1W1_9PSEU</name>
<dbReference type="SUPFAM" id="SSF52540">
    <property type="entry name" value="P-loop containing nucleoside triphosphate hydrolases"/>
    <property type="match status" value="1"/>
</dbReference>
<evidence type="ECO:0000256" key="7">
    <source>
        <dbReference type="ARBA" id="ARBA00031615"/>
    </source>
</evidence>
<dbReference type="InterPro" id="IPR015191">
    <property type="entry name" value="SelB_WHD4"/>
</dbReference>
<dbReference type="Gene3D" id="3.40.50.300">
    <property type="entry name" value="P-loop containing nucleotide triphosphate hydrolases"/>
    <property type="match status" value="1"/>
</dbReference>
<dbReference type="NCBIfam" id="TIGR00475">
    <property type="entry name" value="selB"/>
    <property type="match status" value="1"/>
</dbReference>
<dbReference type="GO" id="GO:0003924">
    <property type="term" value="F:GTPase activity"/>
    <property type="evidence" value="ECO:0007669"/>
    <property type="project" value="InterPro"/>
</dbReference>